<keyword evidence="4" id="KW-0812">Transmembrane</keyword>
<name>A0A137P6G2_CONC2</name>
<dbReference type="Pfam" id="PF02466">
    <property type="entry name" value="Tim17"/>
    <property type="match status" value="1"/>
</dbReference>
<comment type="similarity">
    <text evidence="2">Belongs to the Tim17/Tim22/Tim23 family.</text>
</comment>
<reference evidence="11 12" key="1">
    <citation type="journal article" date="2015" name="Genome Biol. Evol.">
        <title>Phylogenomic analyses indicate that early fungi evolved digesting cell walls of algal ancestors of land plants.</title>
        <authorList>
            <person name="Chang Y."/>
            <person name="Wang S."/>
            <person name="Sekimoto S."/>
            <person name="Aerts A.L."/>
            <person name="Choi C."/>
            <person name="Clum A."/>
            <person name="LaButti K.M."/>
            <person name="Lindquist E.A."/>
            <person name="Yee Ngan C."/>
            <person name="Ohm R.A."/>
            <person name="Salamov A.A."/>
            <person name="Grigoriev I.V."/>
            <person name="Spatafora J.W."/>
            <person name="Berbee M.L."/>
        </authorList>
    </citation>
    <scope>NUCLEOTIDE SEQUENCE [LARGE SCALE GENOMIC DNA]</scope>
    <source>
        <strain evidence="11 12">NRRL 28638</strain>
    </source>
</reference>
<evidence type="ECO:0000256" key="3">
    <source>
        <dbReference type="ARBA" id="ARBA00022448"/>
    </source>
</evidence>
<evidence type="ECO:0000313" key="11">
    <source>
        <dbReference type="EMBL" id="KXN70549.1"/>
    </source>
</evidence>
<dbReference type="EMBL" id="KQ964499">
    <property type="protein sequence ID" value="KXN70549.1"/>
    <property type="molecule type" value="Genomic_DNA"/>
</dbReference>
<evidence type="ECO:0000256" key="9">
    <source>
        <dbReference type="ARBA" id="ARBA00023128"/>
    </source>
</evidence>
<evidence type="ECO:0000313" key="12">
    <source>
        <dbReference type="Proteomes" id="UP000070444"/>
    </source>
</evidence>
<gene>
    <name evidence="11" type="ORF">CONCODRAFT_70579</name>
</gene>
<keyword evidence="10" id="KW-0472">Membrane</keyword>
<dbReference type="PANTHER" id="PTHR10485:SF0">
    <property type="entry name" value="AT05822P-RELATED"/>
    <property type="match status" value="1"/>
</dbReference>
<evidence type="ECO:0000256" key="5">
    <source>
        <dbReference type="ARBA" id="ARBA00022792"/>
    </source>
</evidence>
<keyword evidence="7" id="KW-1133">Transmembrane helix</keyword>
<dbReference type="AlphaFoldDB" id="A0A137P6G2"/>
<evidence type="ECO:0000256" key="4">
    <source>
        <dbReference type="ARBA" id="ARBA00022692"/>
    </source>
</evidence>
<keyword evidence="6" id="KW-0653">Protein transport</keyword>
<protein>
    <submittedName>
        <fullName evidence="11">Mitochondrial import inner membrane translocase, subunit Tim17/22</fullName>
    </submittedName>
</protein>
<keyword evidence="12" id="KW-1185">Reference proteome</keyword>
<dbReference type="STRING" id="796925.A0A137P6G2"/>
<dbReference type="GO" id="GO:0008320">
    <property type="term" value="F:protein transmembrane transporter activity"/>
    <property type="evidence" value="ECO:0007669"/>
    <property type="project" value="EnsemblFungi"/>
</dbReference>
<keyword evidence="3" id="KW-0813">Transport</keyword>
<organism evidence="11 12">
    <name type="scientific">Conidiobolus coronatus (strain ATCC 28846 / CBS 209.66 / NRRL 28638)</name>
    <name type="common">Delacroixia coronata</name>
    <dbReference type="NCBI Taxonomy" id="796925"/>
    <lineage>
        <taxon>Eukaryota</taxon>
        <taxon>Fungi</taxon>
        <taxon>Fungi incertae sedis</taxon>
        <taxon>Zoopagomycota</taxon>
        <taxon>Entomophthoromycotina</taxon>
        <taxon>Entomophthoromycetes</taxon>
        <taxon>Entomophthorales</taxon>
        <taxon>Ancylistaceae</taxon>
        <taxon>Conidiobolus</taxon>
    </lineage>
</organism>
<evidence type="ECO:0000256" key="1">
    <source>
        <dbReference type="ARBA" id="ARBA00004448"/>
    </source>
</evidence>
<proteinExistence type="inferred from homology"/>
<dbReference type="PANTHER" id="PTHR10485">
    <property type="entry name" value="MITOCHONDRIAL IMPORT INNER MEMBRANE TRANSLOCASE SUBUNIT TIM-17"/>
    <property type="match status" value="1"/>
</dbReference>
<evidence type="ECO:0000256" key="2">
    <source>
        <dbReference type="ARBA" id="ARBA00008444"/>
    </source>
</evidence>
<dbReference type="OMA" id="FDCTFQY"/>
<evidence type="ECO:0000256" key="7">
    <source>
        <dbReference type="ARBA" id="ARBA00022989"/>
    </source>
</evidence>
<evidence type="ECO:0000256" key="10">
    <source>
        <dbReference type="ARBA" id="ARBA00023136"/>
    </source>
</evidence>
<dbReference type="OrthoDB" id="2261329at2759"/>
<sequence length="151" mass="15450">MGRHADPTRHPCPWVIVSDFGSGFAIGSIGGGVWHFAKGAKNSPSGYRFNGAISAVKSRAPVLGGNFAVWGGLFSTFDCALMEIRGKQDPWNSIASGFLTGGALACRAGLTNCLVSATFGGVILGLIEGVSILAGKMMAQPPPSMAAPAPQ</sequence>
<keyword evidence="8" id="KW-0811">Translocation</keyword>
<evidence type="ECO:0000256" key="6">
    <source>
        <dbReference type="ARBA" id="ARBA00022927"/>
    </source>
</evidence>
<keyword evidence="9" id="KW-0496">Mitochondrion</keyword>
<dbReference type="GO" id="GO:0005744">
    <property type="term" value="C:TIM23 mitochondrial import inner membrane translocase complex"/>
    <property type="evidence" value="ECO:0007669"/>
    <property type="project" value="EnsemblFungi"/>
</dbReference>
<comment type="subcellular location">
    <subcellularLocation>
        <location evidence="1">Mitochondrion inner membrane</location>
        <topology evidence="1">Multi-pass membrane protein</topology>
    </subcellularLocation>
</comment>
<keyword evidence="5" id="KW-0999">Mitochondrion inner membrane</keyword>
<evidence type="ECO:0000256" key="8">
    <source>
        <dbReference type="ARBA" id="ARBA00023010"/>
    </source>
</evidence>
<dbReference type="Proteomes" id="UP000070444">
    <property type="component" value="Unassembled WGS sequence"/>
</dbReference>
<accession>A0A137P6G2</accession>
<dbReference type="GO" id="GO:0030150">
    <property type="term" value="P:protein import into mitochondrial matrix"/>
    <property type="evidence" value="ECO:0007669"/>
    <property type="project" value="EnsemblFungi"/>
</dbReference>